<organism evidence="2 3">
    <name type="scientific">Caballeronia sordidicola</name>
    <name type="common">Burkholderia sordidicola</name>
    <dbReference type="NCBI Taxonomy" id="196367"/>
    <lineage>
        <taxon>Bacteria</taxon>
        <taxon>Pseudomonadati</taxon>
        <taxon>Pseudomonadota</taxon>
        <taxon>Betaproteobacteria</taxon>
        <taxon>Burkholderiales</taxon>
        <taxon>Burkholderiaceae</taxon>
        <taxon>Caballeronia</taxon>
    </lineage>
</organism>
<sequence length="66" mass="7897">MRLRNHCRGHPGRRRCPDHHRGKQLPCTRAPPRIPTQHCPVPRLMCLSSRVYRRAFIIKNNCYSFF</sequence>
<evidence type="ECO:0000313" key="2">
    <source>
        <dbReference type="EMBL" id="OXC80314.1"/>
    </source>
</evidence>
<evidence type="ECO:0000313" key="3">
    <source>
        <dbReference type="Proteomes" id="UP000214720"/>
    </source>
</evidence>
<dbReference type="Proteomes" id="UP000214720">
    <property type="component" value="Unassembled WGS sequence"/>
</dbReference>
<dbReference type="EMBL" id="MTHB01000022">
    <property type="protein sequence ID" value="OXC80314.1"/>
    <property type="molecule type" value="Genomic_DNA"/>
</dbReference>
<accession>A0A226XA57</accession>
<feature type="region of interest" description="Disordered" evidence="1">
    <location>
        <begin position="1"/>
        <end position="22"/>
    </location>
</feature>
<dbReference type="AlphaFoldDB" id="A0A226XA57"/>
<name>A0A226XA57_CABSO</name>
<gene>
    <name evidence="2" type="ORF">BSU04_02390</name>
</gene>
<reference evidence="3" key="1">
    <citation type="submission" date="2017-01" db="EMBL/GenBank/DDBJ databases">
        <title>Genome Analysis of Deinococcus marmoris KOPRI26562.</title>
        <authorList>
            <person name="Kim J.H."/>
            <person name="Oh H.-M."/>
        </authorList>
    </citation>
    <scope>NUCLEOTIDE SEQUENCE [LARGE SCALE GENOMIC DNA]</scope>
    <source>
        <strain evidence="3">PAMC 26633</strain>
    </source>
</reference>
<proteinExistence type="predicted"/>
<comment type="caution">
    <text evidence="2">The sequence shown here is derived from an EMBL/GenBank/DDBJ whole genome shotgun (WGS) entry which is preliminary data.</text>
</comment>
<protein>
    <submittedName>
        <fullName evidence="2">Uncharacterized protein</fullName>
    </submittedName>
</protein>
<evidence type="ECO:0000256" key="1">
    <source>
        <dbReference type="SAM" id="MobiDB-lite"/>
    </source>
</evidence>